<dbReference type="NCBIfam" id="TIGR00254">
    <property type="entry name" value="GGDEF"/>
    <property type="match status" value="1"/>
</dbReference>
<sequence length="226" mass="26143">MVNFKKVSHKGRIISVLVFGCTIFAIREVVKSHFGEVPHMLPVPALIPLIIVWYLGYQYDKSVDLSTRDTLTKIFNRRYVLNKFPKESTYCMKKNIHMAVLVLDVNDFKKINDQFGHETGDQVLVGISKLLEETFDPKDIIARWGGDEFLVLSKFEDEHVLSQKIEQFKHGMKQKQWKIQHHNVSVSIGKAIFPTDGQNLNSLIAKADSNMYKIKMQHKKECYKAM</sequence>
<proteinExistence type="predicted"/>
<comment type="caution">
    <text evidence="3">The sequence shown here is derived from an EMBL/GenBank/DDBJ whole genome shotgun (WGS) entry which is preliminary data.</text>
</comment>
<dbReference type="CDD" id="cd01949">
    <property type="entry name" value="GGDEF"/>
    <property type="match status" value="1"/>
</dbReference>
<dbReference type="OrthoDB" id="9759607at2"/>
<keyword evidence="4" id="KW-1185">Reference proteome</keyword>
<dbReference type="Gene3D" id="3.30.70.270">
    <property type="match status" value="1"/>
</dbReference>
<dbReference type="AlphaFoldDB" id="A0A3N9UAR0"/>
<dbReference type="PANTHER" id="PTHR45138:SF5">
    <property type="entry name" value="BIFUNCTIONAL PERIPLASMIC SUBSTRATE BINDING PROTEIN_CYTOPLASMIC DIGUANYLATE CYCLASE"/>
    <property type="match status" value="1"/>
</dbReference>
<feature type="domain" description="GGDEF" evidence="2">
    <location>
        <begin position="96"/>
        <end position="226"/>
    </location>
</feature>
<evidence type="ECO:0000313" key="3">
    <source>
        <dbReference type="EMBL" id="RQW73639.1"/>
    </source>
</evidence>
<keyword evidence="1" id="KW-1133">Transmembrane helix</keyword>
<dbReference type="SUPFAM" id="SSF55073">
    <property type="entry name" value="Nucleotide cyclase"/>
    <property type="match status" value="1"/>
</dbReference>
<evidence type="ECO:0000256" key="1">
    <source>
        <dbReference type="SAM" id="Phobius"/>
    </source>
</evidence>
<feature type="transmembrane region" description="Helical" evidence="1">
    <location>
        <begin position="42"/>
        <end position="59"/>
    </location>
</feature>
<dbReference type="Pfam" id="PF00990">
    <property type="entry name" value="GGDEF"/>
    <property type="match status" value="1"/>
</dbReference>
<dbReference type="GO" id="GO:0052621">
    <property type="term" value="F:diguanylate cyclase activity"/>
    <property type="evidence" value="ECO:0007669"/>
    <property type="project" value="TreeGrafter"/>
</dbReference>
<dbReference type="PROSITE" id="PS50887">
    <property type="entry name" value="GGDEF"/>
    <property type="match status" value="1"/>
</dbReference>
<dbReference type="GO" id="GO:0005886">
    <property type="term" value="C:plasma membrane"/>
    <property type="evidence" value="ECO:0007669"/>
    <property type="project" value="TreeGrafter"/>
</dbReference>
<evidence type="ECO:0000313" key="4">
    <source>
        <dbReference type="Proteomes" id="UP000274033"/>
    </source>
</evidence>
<accession>A0A3N9UAR0</accession>
<keyword evidence="1" id="KW-0812">Transmembrane</keyword>
<dbReference type="SMART" id="SM00267">
    <property type="entry name" value="GGDEF"/>
    <property type="match status" value="1"/>
</dbReference>
<keyword evidence="1" id="KW-0472">Membrane</keyword>
<dbReference type="EMBL" id="RRCT01000017">
    <property type="protein sequence ID" value="RQW73639.1"/>
    <property type="molecule type" value="Genomic_DNA"/>
</dbReference>
<feature type="transmembrane region" description="Helical" evidence="1">
    <location>
        <begin position="12"/>
        <end position="30"/>
    </location>
</feature>
<dbReference type="InterPro" id="IPR029787">
    <property type="entry name" value="Nucleotide_cyclase"/>
</dbReference>
<dbReference type="RefSeq" id="WP_124766239.1">
    <property type="nucleotide sequence ID" value="NZ_JAFBDY010000016.1"/>
</dbReference>
<protein>
    <submittedName>
        <fullName evidence="3">GGDEF domain-containing protein</fullName>
    </submittedName>
</protein>
<organism evidence="3 4">
    <name type="scientific">Lysinibacillus composti</name>
    <dbReference type="NCBI Taxonomy" id="720633"/>
    <lineage>
        <taxon>Bacteria</taxon>
        <taxon>Bacillati</taxon>
        <taxon>Bacillota</taxon>
        <taxon>Bacilli</taxon>
        <taxon>Bacillales</taxon>
        <taxon>Bacillaceae</taxon>
        <taxon>Lysinibacillus</taxon>
    </lineage>
</organism>
<dbReference type="GO" id="GO:1902201">
    <property type="term" value="P:negative regulation of bacterial-type flagellum-dependent cell motility"/>
    <property type="evidence" value="ECO:0007669"/>
    <property type="project" value="TreeGrafter"/>
</dbReference>
<dbReference type="InterPro" id="IPR050469">
    <property type="entry name" value="Diguanylate_Cyclase"/>
</dbReference>
<gene>
    <name evidence="3" type="ORF">EBB45_15425</name>
</gene>
<dbReference type="PANTHER" id="PTHR45138">
    <property type="entry name" value="REGULATORY COMPONENTS OF SENSORY TRANSDUCTION SYSTEM"/>
    <property type="match status" value="1"/>
</dbReference>
<name>A0A3N9UAR0_9BACI</name>
<reference evidence="3 4" key="1">
    <citation type="journal article" date="2013" name="J. Microbiol.">
        <title>Lysinibacillus chungkukjangi sp. nov., isolated from Chungkukjang, Korean fermented soybean food.</title>
        <authorList>
            <person name="Kim S.J."/>
            <person name="Jang Y.H."/>
            <person name="Hamada M."/>
            <person name="Ahn J.H."/>
            <person name="Weon H.Y."/>
            <person name="Suzuki K."/>
            <person name="Whang K.S."/>
            <person name="Kwon S.W."/>
        </authorList>
    </citation>
    <scope>NUCLEOTIDE SEQUENCE [LARGE SCALE GENOMIC DNA]</scope>
    <source>
        <strain evidence="3 4">MCCC 1A12701</strain>
    </source>
</reference>
<dbReference type="InterPro" id="IPR000160">
    <property type="entry name" value="GGDEF_dom"/>
</dbReference>
<evidence type="ECO:0000259" key="2">
    <source>
        <dbReference type="PROSITE" id="PS50887"/>
    </source>
</evidence>
<dbReference type="InterPro" id="IPR043128">
    <property type="entry name" value="Rev_trsase/Diguanyl_cyclase"/>
</dbReference>
<dbReference type="GO" id="GO:0043709">
    <property type="term" value="P:cell adhesion involved in single-species biofilm formation"/>
    <property type="evidence" value="ECO:0007669"/>
    <property type="project" value="TreeGrafter"/>
</dbReference>
<dbReference type="Proteomes" id="UP000274033">
    <property type="component" value="Unassembled WGS sequence"/>
</dbReference>